<keyword evidence="2" id="KW-0813">Transport</keyword>
<protein>
    <submittedName>
        <fullName evidence="9">Putative MFS family arabinose efflux permease</fullName>
    </submittedName>
</protein>
<dbReference type="InterPro" id="IPR020846">
    <property type="entry name" value="MFS_dom"/>
</dbReference>
<dbReference type="Pfam" id="PF13620">
    <property type="entry name" value="CarboxypepD_reg"/>
    <property type="match status" value="3"/>
</dbReference>
<feature type="domain" description="Major facilitator superfamily (MFS) profile" evidence="8">
    <location>
        <begin position="33"/>
        <end position="508"/>
    </location>
</feature>
<dbReference type="SUPFAM" id="SSF103473">
    <property type="entry name" value="MFS general substrate transporter"/>
    <property type="match status" value="2"/>
</dbReference>
<dbReference type="AlphaFoldDB" id="A0A370I8L2"/>
<dbReference type="Pfam" id="PF07690">
    <property type="entry name" value="MFS_1"/>
    <property type="match status" value="1"/>
</dbReference>
<organism evidence="9 10">
    <name type="scientific">Nocardia pseudobrasiliensis</name>
    <dbReference type="NCBI Taxonomy" id="45979"/>
    <lineage>
        <taxon>Bacteria</taxon>
        <taxon>Bacillati</taxon>
        <taxon>Actinomycetota</taxon>
        <taxon>Actinomycetes</taxon>
        <taxon>Mycobacteriales</taxon>
        <taxon>Nocardiaceae</taxon>
        <taxon>Nocardia</taxon>
    </lineage>
</organism>
<evidence type="ECO:0000256" key="1">
    <source>
        <dbReference type="ARBA" id="ARBA00004651"/>
    </source>
</evidence>
<proteinExistence type="predicted"/>
<dbReference type="SUPFAM" id="SSF49464">
    <property type="entry name" value="Carboxypeptidase regulatory domain-like"/>
    <property type="match status" value="2"/>
</dbReference>
<dbReference type="GO" id="GO:0005886">
    <property type="term" value="C:plasma membrane"/>
    <property type="evidence" value="ECO:0007669"/>
    <property type="project" value="UniProtKB-SubCell"/>
</dbReference>
<evidence type="ECO:0000313" key="10">
    <source>
        <dbReference type="Proteomes" id="UP000254869"/>
    </source>
</evidence>
<evidence type="ECO:0000256" key="3">
    <source>
        <dbReference type="ARBA" id="ARBA00022475"/>
    </source>
</evidence>
<evidence type="ECO:0000256" key="6">
    <source>
        <dbReference type="ARBA" id="ARBA00023136"/>
    </source>
</evidence>
<reference evidence="9 10" key="1">
    <citation type="submission" date="2018-07" db="EMBL/GenBank/DDBJ databases">
        <title>Genomic Encyclopedia of Type Strains, Phase IV (KMG-IV): sequencing the most valuable type-strain genomes for metagenomic binning, comparative biology and taxonomic classification.</title>
        <authorList>
            <person name="Goeker M."/>
        </authorList>
    </citation>
    <scope>NUCLEOTIDE SEQUENCE [LARGE SCALE GENOMIC DNA]</scope>
    <source>
        <strain evidence="9 10">DSM 44290</strain>
    </source>
</reference>
<dbReference type="InterPro" id="IPR011701">
    <property type="entry name" value="MFS"/>
</dbReference>
<comment type="subcellular location">
    <subcellularLocation>
        <location evidence="1">Cell membrane</location>
        <topology evidence="1">Multi-pass membrane protein</topology>
    </subcellularLocation>
</comment>
<keyword evidence="4 7" id="KW-0812">Transmembrane</keyword>
<dbReference type="Proteomes" id="UP000254869">
    <property type="component" value="Unassembled WGS sequence"/>
</dbReference>
<dbReference type="Gene3D" id="2.60.40.1120">
    <property type="entry name" value="Carboxypeptidase-like, regulatory domain"/>
    <property type="match status" value="3"/>
</dbReference>
<evidence type="ECO:0000313" key="9">
    <source>
        <dbReference type="EMBL" id="RDI67085.1"/>
    </source>
</evidence>
<feature type="transmembrane region" description="Helical" evidence="7">
    <location>
        <begin position="300"/>
        <end position="327"/>
    </location>
</feature>
<feature type="transmembrane region" description="Helical" evidence="7">
    <location>
        <begin position="168"/>
        <end position="191"/>
    </location>
</feature>
<keyword evidence="5 7" id="KW-1133">Transmembrane helix</keyword>
<feature type="transmembrane region" description="Helical" evidence="7">
    <location>
        <begin position="197"/>
        <end position="214"/>
    </location>
</feature>
<dbReference type="SUPFAM" id="SSF49478">
    <property type="entry name" value="Cna protein B-type domain"/>
    <property type="match status" value="1"/>
</dbReference>
<evidence type="ECO:0000256" key="7">
    <source>
        <dbReference type="SAM" id="Phobius"/>
    </source>
</evidence>
<evidence type="ECO:0000256" key="5">
    <source>
        <dbReference type="ARBA" id="ARBA00022989"/>
    </source>
</evidence>
<dbReference type="InterPro" id="IPR008969">
    <property type="entry name" value="CarboxyPept-like_regulatory"/>
</dbReference>
<feature type="transmembrane region" description="Helical" evidence="7">
    <location>
        <begin position="39"/>
        <end position="62"/>
    </location>
</feature>
<gene>
    <name evidence="9" type="ORF">DFR76_103156</name>
</gene>
<feature type="transmembrane region" description="Helical" evidence="7">
    <location>
        <begin position="74"/>
        <end position="93"/>
    </location>
</feature>
<comment type="caution">
    <text evidence="9">The sequence shown here is derived from an EMBL/GenBank/DDBJ whole genome shotgun (WGS) entry which is preliminary data.</text>
</comment>
<accession>A0A370I8L2</accession>
<evidence type="ECO:0000259" key="8">
    <source>
        <dbReference type="PROSITE" id="PS50850"/>
    </source>
</evidence>
<evidence type="ECO:0000256" key="2">
    <source>
        <dbReference type="ARBA" id="ARBA00022448"/>
    </source>
</evidence>
<dbReference type="EMBL" id="QQBC01000003">
    <property type="protein sequence ID" value="RDI67085.1"/>
    <property type="molecule type" value="Genomic_DNA"/>
</dbReference>
<dbReference type="Gene3D" id="1.20.1250.20">
    <property type="entry name" value="MFS general substrate transporter like domains"/>
    <property type="match status" value="2"/>
</dbReference>
<dbReference type="STRING" id="1210086.GCA_001613105_04664"/>
<feature type="transmembrane region" description="Helical" evidence="7">
    <location>
        <begin position="545"/>
        <end position="566"/>
    </location>
</feature>
<feature type="transmembrane region" description="Helical" evidence="7">
    <location>
        <begin position="347"/>
        <end position="368"/>
    </location>
</feature>
<name>A0A370I8L2_9NOCA</name>
<keyword evidence="6 7" id="KW-0472">Membrane</keyword>
<keyword evidence="3" id="KW-1003">Cell membrane</keyword>
<feature type="transmembrane region" description="Helical" evidence="7">
    <location>
        <begin position="375"/>
        <end position="394"/>
    </location>
</feature>
<dbReference type="PANTHER" id="PTHR42718:SF46">
    <property type="entry name" value="BLR6921 PROTEIN"/>
    <property type="match status" value="1"/>
</dbReference>
<feature type="transmembrane region" description="Helical" evidence="7">
    <location>
        <begin position="447"/>
        <end position="466"/>
    </location>
</feature>
<dbReference type="PANTHER" id="PTHR42718">
    <property type="entry name" value="MAJOR FACILITATOR SUPERFAMILY MULTIDRUG TRANSPORTER MFSC"/>
    <property type="match status" value="1"/>
</dbReference>
<dbReference type="CDD" id="cd17321">
    <property type="entry name" value="MFS_MMR_MDR_like"/>
    <property type="match status" value="1"/>
</dbReference>
<feature type="transmembrane region" description="Helical" evidence="7">
    <location>
        <begin position="264"/>
        <end position="288"/>
    </location>
</feature>
<feature type="transmembrane region" description="Helical" evidence="7">
    <location>
        <begin position="400"/>
        <end position="419"/>
    </location>
</feature>
<feature type="transmembrane region" description="Helical" evidence="7">
    <location>
        <begin position="105"/>
        <end position="122"/>
    </location>
</feature>
<dbReference type="InterPro" id="IPR036259">
    <property type="entry name" value="MFS_trans_sf"/>
</dbReference>
<keyword evidence="10" id="KW-1185">Reference proteome</keyword>
<feature type="transmembrane region" description="Helical" evidence="7">
    <location>
        <begin position="134"/>
        <end position="156"/>
    </location>
</feature>
<feature type="transmembrane region" description="Helical" evidence="7">
    <location>
        <begin position="234"/>
        <end position="252"/>
    </location>
</feature>
<sequence length="882" mass="91315">MAIEEVTRQAGSPRSQGRKTWIGADHPHYKWVALTNTTLGVLVATINASIVLISLPGIFNGIRLDPLQPGNVSYLLWVLMGYMLVTAVLVVALGRLGDMWGRVRIYNAGFLIFTITSVILSLDPLHGGAGALWLIGWRVAQAVGGSMLMANSAAILTDAFPQQQRGMALGVNMVSGIAGSFIGLILGGALVEWDWRSVFWVNVPIGILGTIWAYRSLHETGVRAPGRMDWWGNITFALGLTALLAAITYGIQPYGGHVMGWTNPWVLAGLIGGVALLAVFCVVEVEVAEPMFPLRLFRDAVFAGGNVATLLGAIARGGLQFMLIIWLQGIWLPLHGFDYADTPLWAGIYLLPLTIGFLAAGPIAGYLSDRFGARLFAAGGFVVMAASFAGLLVLPTDFDYSVFALLIFVNGLGGGLFAAPNTSIIMSSVPAGDRGAASGMRATFQNAGMVLSMGVFFSLMIAGLAGSMPHTLFDGLTAQGVPAAAAQPVSALPPVGVLFAAFLGYNPIEHLLGPGILADLPPDNAARLTGRQFFPDLVSQPFHDGLVVVFSMAIALSLIAAIASLIRGRVLSSEAATAGSAASVPGDPALAVSEAPVPDGESGLIGQRAAMQGVSGGAAGVSEAGEGAESFVAVRGWVRAPAGQPVARAPLTLIDHAGHQRGRARSRADGAYELSVPKAGRYVVVVAADGYRPDAAGVRVGDSAVTHDFVLTSAGGTLGYVLDRNGGPVADATVVVTDARGEVVAAAVTGVDGEYVLPGLFSGLFTIAASARGYLPAAVPAEFGGAAEPRCDLVLTASARIVGTVRHDRTDRPIPDARVTLLTDAGSAITATATAEDGSYVLDDVPPGAYLLQVSGYPPVSARITVNGAGNPILDLQLGHPR</sequence>
<dbReference type="PROSITE" id="PS50850">
    <property type="entry name" value="MFS"/>
    <property type="match status" value="1"/>
</dbReference>
<evidence type="ECO:0000256" key="4">
    <source>
        <dbReference type="ARBA" id="ARBA00022692"/>
    </source>
</evidence>
<dbReference type="GO" id="GO:0022857">
    <property type="term" value="F:transmembrane transporter activity"/>
    <property type="evidence" value="ECO:0007669"/>
    <property type="project" value="InterPro"/>
</dbReference>